<dbReference type="AlphaFoldDB" id="A0A1L9QN95"/>
<dbReference type="PROSITE" id="PS50846">
    <property type="entry name" value="HMA_2"/>
    <property type="match status" value="1"/>
</dbReference>
<sequence>MTNMKWFFQKQPANDIALKCDDLHCQMCADTVKQALQKVNGVVRVKVNVGKKEIAVSIDEKANITSDMLINALKPTGYIATT</sequence>
<dbReference type="Pfam" id="PF00403">
    <property type="entry name" value="HMA"/>
    <property type="match status" value="1"/>
</dbReference>
<dbReference type="Gene3D" id="3.30.70.100">
    <property type="match status" value="1"/>
</dbReference>
<keyword evidence="3" id="KW-1185">Reference proteome</keyword>
<evidence type="ECO:0000313" key="2">
    <source>
        <dbReference type="EMBL" id="OJJ24158.1"/>
    </source>
</evidence>
<evidence type="ECO:0000313" key="3">
    <source>
        <dbReference type="Proteomes" id="UP000183940"/>
    </source>
</evidence>
<gene>
    <name evidence="2" type="ORF">BI308_17975</name>
</gene>
<proteinExistence type="predicted"/>
<evidence type="ECO:0000259" key="1">
    <source>
        <dbReference type="PROSITE" id="PS50846"/>
    </source>
</evidence>
<comment type="caution">
    <text evidence="2">The sequence shown here is derived from an EMBL/GenBank/DDBJ whole genome shotgun (WGS) entry which is preliminary data.</text>
</comment>
<dbReference type="EMBL" id="MLAW01000036">
    <property type="protein sequence ID" value="OJJ24158.1"/>
    <property type="molecule type" value="Genomic_DNA"/>
</dbReference>
<name>A0A1L9QN95_9CYAN</name>
<feature type="domain" description="HMA" evidence="1">
    <location>
        <begin position="14"/>
        <end position="81"/>
    </location>
</feature>
<reference evidence="2" key="1">
    <citation type="submission" date="2016-10" db="EMBL/GenBank/DDBJ databases">
        <title>CRISPR-Cas defence system in Roseofilum reptotaenium: evidence of a bacteriophage-cyanobacterium arms race in the coral black band disease.</title>
        <authorList>
            <person name="Buerger P."/>
            <person name="Wood-Charlson E.M."/>
            <person name="Weynberg K.D."/>
            <person name="Willis B."/>
            <person name="Van Oppen M.J."/>
        </authorList>
    </citation>
    <scope>NUCLEOTIDE SEQUENCE [LARGE SCALE GENOMIC DNA]</scope>
    <source>
        <strain evidence="2">AO1-A</strain>
    </source>
</reference>
<dbReference type="GO" id="GO:0046872">
    <property type="term" value="F:metal ion binding"/>
    <property type="evidence" value="ECO:0007669"/>
    <property type="project" value="InterPro"/>
</dbReference>
<protein>
    <recommendedName>
        <fullName evidence="1">HMA domain-containing protein</fullName>
    </recommendedName>
</protein>
<dbReference type="Proteomes" id="UP000183940">
    <property type="component" value="Unassembled WGS sequence"/>
</dbReference>
<dbReference type="CDD" id="cd00371">
    <property type="entry name" value="HMA"/>
    <property type="match status" value="1"/>
</dbReference>
<accession>A0A1L9QN95</accession>
<dbReference type="InterPro" id="IPR036163">
    <property type="entry name" value="HMA_dom_sf"/>
</dbReference>
<organism evidence="2 3">
    <name type="scientific">Roseofilum reptotaenium AO1-A</name>
    <dbReference type="NCBI Taxonomy" id="1925591"/>
    <lineage>
        <taxon>Bacteria</taxon>
        <taxon>Bacillati</taxon>
        <taxon>Cyanobacteriota</taxon>
        <taxon>Cyanophyceae</taxon>
        <taxon>Desertifilales</taxon>
        <taxon>Desertifilaceae</taxon>
        <taxon>Roseofilum</taxon>
    </lineage>
</organism>
<dbReference type="SUPFAM" id="SSF55008">
    <property type="entry name" value="HMA, heavy metal-associated domain"/>
    <property type="match status" value="1"/>
</dbReference>
<dbReference type="InterPro" id="IPR006121">
    <property type="entry name" value="HMA_dom"/>
</dbReference>